<protein>
    <submittedName>
        <fullName evidence="1">Uncharacterized protein</fullName>
    </submittedName>
</protein>
<comment type="caution">
    <text evidence="1">The sequence shown here is derived from an EMBL/GenBank/DDBJ whole genome shotgun (WGS) entry which is preliminary data.</text>
</comment>
<name>A0ACB8HPN0_9BRYO</name>
<gene>
    <name evidence="1" type="ORF">CY35_07G124900</name>
</gene>
<organism evidence="1 2">
    <name type="scientific">Sphagnum magellanicum</name>
    <dbReference type="NCBI Taxonomy" id="128215"/>
    <lineage>
        <taxon>Eukaryota</taxon>
        <taxon>Viridiplantae</taxon>
        <taxon>Streptophyta</taxon>
        <taxon>Embryophyta</taxon>
        <taxon>Bryophyta</taxon>
        <taxon>Sphagnophytina</taxon>
        <taxon>Sphagnopsida</taxon>
        <taxon>Sphagnales</taxon>
        <taxon>Sphagnaceae</taxon>
        <taxon>Sphagnum</taxon>
    </lineage>
</organism>
<dbReference type="EMBL" id="CM038913">
    <property type="protein sequence ID" value="KAH9558197.1"/>
    <property type="molecule type" value="Genomic_DNA"/>
</dbReference>
<proteinExistence type="predicted"/>
<accession>A0ACB8HPN0</accession>
<evidence type="ECO:0000313" key="2">
    <source>
        <dbReference type="Proteomes" id="UP000828922"/>
    </source>
</evidence>
<dbReference type="Proteomes" id="UP000828922">
    <property type="component" value="Linkage Group LG07"/>
</dbReference>
<reference evidence="2" key="1">
    <citation type="journal article" date="2022" name="New Phytol.">
        <title>Phylogenomic structure and speciation in an emerging model: the Sphagnum magellanicum complex (Bryophyta).</title>
        <authorList>
            <person name="Shaw A.J."/>
            <person name="Piatkowski B."/>
            <person name="Duffy A.M."/>
            <person name="Aguero B."/>
            <person name="Imwattana K."/>
            <person name="Nieto-Lugilde M."/>
            <person name="Healey A."/>
            <person name="Weston D.J."/>
            <person name="Patel M.N."/>
            <person name="Schmutz J."/>
            <person name="Grimwood J."/>
            <person name="Yavitt J.B."/>
            <person name="Hassel K."/>
            <person name="Stenoien H.K."/>
            <person name="Flatberg K.I."/>
            <person name="Bickford C.P."/>
            <person name="Hicks K.A."/>
        </authorList>
    </citation>
    <scope>NUCLEOTIDE SEQUENCE [LARGE SCALE GENOMIC DNA]</scope>
</reference>
<evidence type="ECO:0000313" key="1">
    <source>
        <dbReference type="EMBL" id="KAH9558197.1"/>
    </source>
</evidence>
<sequence length="445" mass="47768">MCARGRGDSRGGEMKATEDDADDDHVSEWEKGLPTNEELMPLSQSLISPALASAFSIRHEPAKTPLDVQRGARATLQNLRNQKASIPSFGSYPSFQAPDKLRGEGWVGVGDVPPVSGNGVVGSGDEAARVIAGGVNQRGPLVCHPSGPYPPPGTVFVAPESYGGGIDETGFNPVDGRSDQGSLPYMMPCAVAGGTSYERRHENSYGATRGDDSSKGGGGLLSKNVFKRADSEPEDGDSAGCPENSSEEPNARTLKRPRLVWTPQLHKRFVDAVGHLGIKNAVPKTIMQLMNVEGLTRENVASHLQKYRLYLKRVQGLSSEGPSASDQLFASTPLPPNLGGLHYVHNHRDDVGAPPFASPNVPMPYTAVAPCPMGPGHYSGYEHHPYSGVGRGMPQQSPQSDDQREQQITANENHHNHSHNYNNQTHNQPSSPPQQILTLFPTSSR</sequence>
<keyword evidence="2" id="KW-1185">Reference proteome</keyword>